<dbReference type="InterPro" id="IPR010982">
    <property type="entry name" value="Lambda_DNA-bd_dom_sf"/>
</dbReference>
<dbReference type="SUPFAM" id="SSF47413">
    <property type="entry name" value="lambda repressor-like DNA-binding domains"/>
    <property type="match status" value="1"/>
</dbReference>
<dbReference type="SMART" id="SM00530">
    <property type="entry name" value="HTH_XRE"/>
    <property type="match status" value="1"/>
</dbReference>
<accession>A0ABP9QYJ0</accession>
<dbReference type="InterPro" id="IPR001387">
    <property type="entry name" value="Cro/C1-type_HTH"/>
</dbReference>
<sequence>MTSHRKRFPQAIEFGHRVRARRHELGWSIETLADNSGLHWTYVGSVERGERNVALLNIVRLAAALQMDAAELVRGIIP</sequence>
<comment type="caution">
    <text evidence="2">The sequence shown here is derived from an EMBL/GenBank/DDBJ whole genome shotgun (WGS) entry which is preliminary data.</text>
</comment>
<proteinExistence type="predicted"/>
<dbReference type="Proteomes" id="UP001500192">
    <property type="component" value="Unassembled WGS sequence"/>
</dbReference>
<evidence type="ECO:0000313" key="2">
    <source>
        <dbReference type="EMBL" id="GAA5169337.1"/>
    </source>
</evidence>
<name>A0ABP9QYJ0_9PSEU</name>
<gene>
    <name evidence="2" type="ORF">GCM10023214_46330</name>
</gene>
<reference evidence="3" key="1">
    <citation type="journal article" date="2019" name="Int. J. Syst. Evol. Microbiol.">
        <title>The Global Catalogue of Microorganisms (GCM) 10K type strain sequencing project: providing services to taxonomists for standard genome sequencing and annotation.</title>
        <authorList>
            <consortium name="The Broad Institute Genomics Platform"/>
            <consortium name="The Broad Institute Genome Sequencing Center for Infectious Disease"/>
            <person name="Wu L."/>
            <person name="Ma J."/>
        </authorList>
    </citation>
    <scope>NUCLEOTIDE SEQUENCE [LARGE SCALE GENOMIC DNA]</scope>
    <source>
        <strain evidence="3">JCM 18054</strain>
    </source>
</reference>
<evidence type="ECO:0000259" key="1">
    <source>
        <dbReference type="PROSITE" id="PS50943"/>
    </source>
</evidence>
<organism evidence="2 3">
    <name type="scientific">Amycolatopsis dongchuanensis</name>
    <dbReference type="NCBI Taxonomy" id="1070866"/>
    <lineage>
        <taxon>Bacteria</taxon>
        <taxon>Bacillati</taxon>
        <taxon>Actinomycetota</taxon>
        <taxon>Actinomycetes</taxon>
        <taxon>Pseudonocardiales</taxon>
        <taxon>Pseudonocardiaceae</taxon>
        <taxon>Amycolatopsis</taxon>
    </lineage>
</organism>
<evidence type="ECO:0000313" key="3">
    <source>
        <dbReference type="Proteomes" id="UP001500192"/>
    </source>
</evidence>
<protein>
    <submittedName>
        <fullName evidence="2">Helix-turn-helix transcriptional regulator</fullName>
    </submittedName>
</protein>
<feature type="domain" description="HTH cro/C1-type" evidence="1">
    <location>
        <begin position="18"/>
        <end position="72"/>
    </location>
</feature>
<dbReference type="EMBL" id="BAABIB010000086">
    <property type="protein sequence ID" value="GAA5169337.1"/>
    <property type="molecule type" value="Genomic_DNA"/>
</dbReference>
<keyword evidence="3" id="KW-1185">Reference proteome</keyword>
<dbReference type="PROSITE" id="PS50943">
    <property type="entry name" value="HTH_CROC1"/>
    <property type="match status" value="1"/>
</dbReference>
<dbReference type="CDD" id="cd00093">
    <property type="entry name" value="HTH_XRE"/>
    <property type="match status" value="1"/>
</dbReference>
<dbReference type="Gene3D" id="1.10.260.40">
    <property type="entry name" value="lambda repressor-like DNA-binding domains"/>
    <property type="match status" value="1"/>
</dbReference>
<dbReference type="Pfam" id="PF01381">
    <property type="entry name" value="HTH_3"/>
    <property type="match status" value="1"/>
</dbReference>